<organism evidence="6 8">
    <name type="scientific">Colwellia hornerae</name>
    <dbReference type="NCBI Taxonomy" id="89402"/>
    <lineage>
        <taxon>Bacteria</taxon>
        <taxon>Pseudomonadati</taxon>
        <taxon>Pseudomonadota</taxon>
        <taxon>Gammaproteobacteria</taxon>
        <taxon>Alteromonadales</taxon>
        <taxon>Colwelliaceae</taxon>
        <taxon>Colwellia</taxon>
    </lineage>
</organism>
<evidence type="ECO:0000313" key="8">
    <source>
        <dbReference type="Proteomes" id="UP000321917"/>
    </source>
</evidence>
<reference evidence="6 8" key="1">
    <citation type="submission" date="2019-07" db="EMBL/GenBank/DDBJ databases">
        <title>Genomes of sea-ice associated Colwellia species.</title>
        <authorList>
            <person name="Bowman J.P."/>
        </authorList>
    </citation>
    <scope>NUCLEOTIDE SEQUENCE [LARGE SCALE GENOMIC DNA]</scope>
    <source>
        <strain evidence="5 7">ACAM 607</strain>
        <strain evidence="6 8">IC036</strain>
    </source>
</reference>
<dbReference type="SUPFAM" id="SSF55073">
    <property type="entry name" value="Nucleotide cyclase"/>
    <property type="match status" value="1"/>
</dbReference>
<dbReference type="CDD" id="cd01949">
    <property type="entry name" value="GGDEF"/>
    <property type="match status" value="1"/>
</dbReference>
<dbReference type="Proteomes" id="UP000321525">
    <property type="component" value="Unassembled WGS sequence"/>
</dbReference>
<keyword evidence="2" id="KW-0472">Membrane</keyword>
<dbReference type="SMART" id="SM00052">
    <property type="entry name" value="EAL"/>
    <property type="match status" value="1"/>
</dbReference>
<dbReference type="EMBL" id="VOLQ01000070">
    <property type="protein sequence ID" value="TWX62727.1"/>
    <property type="molecule type" value="Genomic_DNA"/>
</dbReference>
<dbReference type="Pfam" id="PF00990">
    <property type="entry name" value="GGDEF"/>
    <property type="match status" value="1"/>
</dbReference>
<dbReference type="Gene3D" id="3.30.70.270">
    <property type="match status" value="1"/>
</dbReference>
<dbReference type="InterPro" id="IPR035919">
    <property type="entry name" value="EAL_sf"/>
</dbReference>
<dbReference type="Proteomes" id="UP000321917">
    <property type="component" value="Unassembled WGS sequence"/>
</dbReference>
<feature type="domain" description="GGDEF" evidence="4">
    <location>
        <begin position="306"/>
        <end position="439"/>
    </location>
</feature>
<dbReference type="SUPFAM" id="SSF141868">
    <property type="entry name" value="EAL domain-like"/>
    <property type="match status" value="1"/>
</dbReference>
<keyword evidence="2" id="KW-1133">Transmembrane helix</keyword>
<dbReference type="FunFam" id="3.30.70.270:FF:000001">
    <property type="entry name" value="Diguanylate cyclase domain protein"/>
    <property type="match status" value="1"/>
</dbReference>
<feature type="transmembrane region" description="Helical" evidence="2">
    <location>
        <begin position="177"/>
        <end position="199"/>
    </location>
</feature>
<evidence type="ECO:0000313" key="6">
    <source>
        <dbReference type="EMBL" id="TWX62727.1"/>
    </source>
</evidence>
<proteinExistence type="predicted"/>
<dbReference type="PROSITE" id="PS50883">
    <property type="entry name" value="EAL"/>
    <property type="match status" value="1"/>
</dbReference>
<evidence type="ECO:0000259" key="4">
    <source>
        <dbReference type="PROSITE" id="PS50887"/>
    </source>
</evidence>
<sequence>MEYSIKALVRKYKKYKHPMRQSSRPFTDSLSYTLAKNSVLVTLLVGFSLSCIQIAVDFVREQNEIQQFASEILAANQFAAADASFHLDAPAAEEVAKGILQYHSITSVTITNERDEVLTQLASENTERTNLTKGFEIFGEIKGFNQPLYFKSGENIGNLRIYIDPALASDRFIDRSILVLLSGLVRNILLAFILVFLFYRTTTKKVIAIGAALNDFDLNNPKQNRIPPVNKKKKNELDDLGDSINRLLDIIYRDIKKREQREKALHVSQKELTYQANHDLLSGLVNRRGFELHLFQAMQSRQAENAEHIFCYLDLDQFKVINDTCGHIAGDELLRQISQILKMHIRSQDVLARLGGDEFGILMLNCNIKNAKEVAQKLIDKVNQHRFLWEDKPFAISVSIGIAPIGESINNTNDLLRNADIACYAAKDAGRDCFRIYTESVSDIAKVHGDMQWVTKINSALENDRFCLYAQVIQPNKPTDRNGLHYEVLLRMVDESGSLISPNAFLPAAERYHLMTKIDKWVIENQFNYLSKHPEHLAALELCSINLSGPSLTASGFLKTVIDYLDHYQIPAKKICFEITETAAISNLTDATTFIEAMHSKGCSFALDDFGTGLSSFAYLKYLPVDFLKIDGLFVKGIVDDPIDYAMVKSIHEVGRVMGKKTVAEFVENTEIGLKLKEIGIDYSQGYGIAEPCPINELKITEHS</sequence>
<gene>
    <name evidence="5" type="ORF">ESZ26_10490</name>
    <name evidence="6" type="ORF">ESZ27_18580</name>
</gene>
<dbReference type="NCBIfam" id="TIGR00254">
    <property type="entry name" value="GGDEF"/>
    <property type="match status" value="1"/>
</dbReference>
<keyword evidence="2" id="KW-0812">Transmembrane</keyword>
<dbReference type="PROSITE" id="PS50887">
    <property type="entry name" value="GGDEF"/>
    <property type="match status" value="1"/>
</dbReference>
<evidence type="ECO:0000313" key="5">
    <source>
        <dbReference type="EMBL" id="TWX59137.1"/>
    </source>
</evidence>
<dbReference type="InterPro" id="IPR029787">
    <property type="entry name" value="Nucleotide_cyclase"/>
</dbReference>
<keyword evidence="7" id="KW-1185">Reference proteome</keyword>
<dbReference type="PANTHER" id="PTHR33121:SF23">
    <property type="entry name" value="CYCLIC DI-GMP PHOSPHODIESTERASE PDEB"/>
    <property type="match status" value="1"/>
</dbReference>
<dbReference type="CDD" id="cd01948">
    <property type="entry name" value="EAL"/>
    <property type="match status" value="1"/>
</dbReference>
<dbReference type="Gene3D" id="3.20.20.450">
    <property type="entry name" value="EAL domain"/>
    <property type="match status" value="1"/>
</dbReference>
<dbReference type="EMBL" id="VOLR01000013">
    <property type="protein sequence ID" value="TWX59137.1"/>
    <property type="molecule type" value="Genomic_DNA"/>
</dbReference>
<name>A0A5C6Q272_9GAMM</name>
<feature type="domain" description="EAL" evidence="3">
    <location>
        <begin position="450"/>
        <end position="704"/>
    </location>
</feature>
<dbReference type="Pfam" id="PF00563">
    <property type="entry name" value="EAL"/>
    <property type="match status" value="1"/>
</dbReference>
<evidence type="ECO:0000259" key="3">
    <source>
        <dbReference type="PROSITE" id="PS50883"/>
    </source>
</evidence>
<dbReference type="SMART" id="SM00267">
    <property type="entry name" value="GGDEF"/>
    <property type="match status" value="1"/>
</dbReference>
<evidence type="ECO:0000313" key="7">
    <source>
        <dbReference type="Proteomes" id="UP000321525"/>
    </source>
</evidence>
<dbReference type="InterPro" id="IPR043128">
    <property type="entry name" value="Rev_trsase/Diguanyl_cyclase"/>
</dbReference>
<dbReference type="InterPro" id="IPR050706">
    <property type="entry name" value="Cyclic-di-GMP_PDE-like"/>
</dbReference>
<evidence type="ECO:0000256" key="1">
    <source>
        <dbReference type="ARBA" id="ARBA00001946"/>
    </source>
</evidence>
<dbReference type="AlphaFoldDB" id="A0A5C6Q272"/>
<dbReference type="PANTHER" id="PTHR33121">
    <property type="entry name" value="CYCLIC DI-GMP PHOSPHODIESTERASE PDEF"/>
    <property type="match status" value="1"/>
</dbReference>
<protein>
    <submittedName>
        <fullName evidence="6">EAL domain-containing protein</fullName>
    </submittedName>
</protein>
<evidence type="ECO:0000256" key="2">
    <source>
        <dbReference type="SAM" id="Phobius"/>
    </source>
</evidence>
<accession>A0A5C6Q272</accession>
<dbReference type="OrthoDB" id="9816034at2"/>
<dbReference type="GO" id="GO:0071111">
    <property type="term" value="F:cyclic-guanylate-specific phosphodiesterase activity"/>
    <property type="evidence" value="ECO:0007669"/>
    <property type="project" value="InterPro"/>
</dbReference>
<comment type="cofactor">
    <cofactor evidence="1">
        <name>Mg(2+)</name>
        <dbReference type="ChEBI" id="CHEBI:18420"/>
    </cofactor>
</comment>
<dbReference type="InterPro" id="IPR000160">
    <property type="entry name" value="GGDEF_dom"/>
</dbReference>
<dbReference type="InterPro" id="IPR001633">
    <property type="entry name" value="EAL_dom"/>
</dbReference>
<comment type="caution">
    <text evidence="6">The sequence shown here is derived from an EMBL/GenBank/DDBJ whole genome shotgun (WGS) entry which is preliminary data.</text>
</comment>